<keyword evidence="7" id="KW-1185">Reference proteome</keyword>
<accession>A0AA38XBG7</accession>
<reference evidence="6" key="1">
    <citation type="submission" date="2022-10" db="EMBL/GenBank/DDBJ databases">
        <title>Culturing micro-colonial fungi from biological soil crusts in the Mojave desert and describing Neophaeococcomyces mojavensis, and introducing the new genera and species Taxawa tesnikishii.</title>
        <authorList>
            <person name="Kurbessoian T."/>
            <person name="Stajich J.E."/>
        </authorList>
    </citation>
    <scope>NUCLEOTIDE SEQUENCE</scope>
    <source>
        <strain evidence="6">TK_41</strain>
    </source>
</reference>
<dbReference type="GO" id="GO:0071949">
    <property type="term" value="F:FAD binding"/>
    <property type="evidence" value="ECO:0007669"/>
    <property type="project" value="InterPro"/>
</dbReference>
<evidence type="ECO:0000256" key="4">
    <source>
        <dbReference type="ARBA" id="ARBA00023027"/>
    </source>
</evidence>
<evidence type="ECO:0000256" key="2">
    <source>
        <dbReference type="ARBA" id="ARBA00022827"/>
    </source>
</evidence>
<evidence type="ECO:0000313" key="7">
    <source>
        <dbReference type="Proteomes" id="UP001172673"/>
    </source>
</evidence>
<keyword evidence="2" id="KW-0274">FAD</keyword>
<dbReference type="PANTHER" id="PTHR43476:SF4">
    <property type="entry name" value="BLR0106 PROTEIN"/>
    <property type="match status" value="1"/>
</dbReference>
<proteinExistence type="predicted"/>
<dbReference type="InterPro" id="IPR036188">
    <property type="entry name" value="FAD/NAD-bd_sf"/>
</dbReference>
<name>A0AA38XBG7_9EURO</name>
<dbReference type="PANTHER" id="PTHR43476">
    <property type="entry name" value="3-(3-HYDROXY-PHENYL)PROPIONATE/3-HYDROXYCINNAMIC ACID HYDROXYLASE"/>
    <property type="match status" value="1"/>
</dbReference>
<keyword evidence="4" id="KW-0520">NAD</keyword>
<comment type="caution">
    <text evidence="6">The sequence shown here is derived from an EMBL/GenBank/DDBJ whole genome shotgun (WGS) entry which is preliminary data.</text>
</comment>
<keyword evidence="3" id="KW-0560">Oxidoreductase</keyword>
<dbReference type="Gene3D" id="3.50.50.60">
    <property type="entry name" value="FAD/NAD(P)-binding domain"/>
    <property type="match status" value="1"/>
</dbReference>
<evidence type="ECO:0000256" key="3">
    <source>
        <dbReference type="ARBA" id="ARBA00023002"/>
    </source>
</evidence>
<dbReference type="GO" id="GO:0016491">
    <property type="term" value="F:oxidoreductase activity"/>
    <property type="evidence" value="ECO:0007669"/>
    <property type="project" value="UniProtKB-KW"/>
</dbReference>
<dbReference type="Gene3D" id="3.30.70.2450">
    <property type="match status" value="1"/>
</dbReference>
<dbReference type="Pfam" id="PF01494">
    <property type="entry name" value="FAD_binding_3"/>
    <property type="match status" value="1"/>
</dbReference>
<organism evidence="6 7">
    <name type="scientific">Cladophialophora chaetospira</name>
    <dbReference type="NCBI Taxonomy" id="386627"/>
    <lineage>
        <taxon>Eukaryota</taxon>
        <taxon>Fungi</taxon>
        <taxon>Dikarya</taxon>
        <taxon>Ascomycota</taxon>
        <taxon>Pezizomycotina</taxon>
        <taxon>Eurotiomycetes</taxon>
        <taxon>Chaetothyriomycetidae</taxon>
        <taxon>Chaetothyriales</taxon>
        <taxon>Herpotrichiellaceae</taxon>
        <taxon>Cladophialophora</taxon>
    </lineage>
</organism>
<dbReference type="Proteomes" id="UP001172673">
    <property type="component" value="Unassembled WGS sequence"/>
</dbReference>
<dbReference type="InterPro" id="IPR050631">
    <property type="entry name" value="PheA/TfdB_FAD_monoxygenase"/>
</dbReference>
<evidence type="ECO:0000313" key="6">
    <source>
        <dbReference type="EMBL" id="KAJ9610296.1"/>
    </source>
</evidence>
<sequence>MAGGHINKVAVVGAGPVGLLTALMLGQKGIDVDVLEANNEVNSSPRGLAYGPAAVRVLHRAGILEKVMKKGFVASGSAWRKPDGTMIMEFDRLDTTQEELPHTVLLPVGSLSALLVEEVRAYSNVTIHWNHRATDIGQDSEKAWVRVEKPSSGVIKTIEADFLVGSDGGSSTVRKALFSGNFPGFTWPIQLIAVNASIDFGNTGLSLSQWIIDPLHWFVIARINKEGLWRIVYGETPGLSIDEIRIRLTKRFREHLPGNPEPEKYTLHNVTPYSIHQRCAEKMRVGRIMLAGDAAHLNNPMGGLGLTTGIADVGSLIDCLYGIHDGVASLNILDKYSEIRREIFLTKTDVISTANFKRVMQDAEGIADRDPFFQILAQAKRDPAIAKSLIEAQLSIGCDMTQFYDRKPMYGSAIDETDSATKATGSDAEN</sequence>
<evidence type="ECO:0000256" key="1">
    <source>
        <dbReference type="ARBA" id="ARBA00022630"/>
    </source>
</evidence>
<dbReference type="SUPFAM" id="SSF51905">
    <property type="entry name" value="FAD/NAD(P)-binding domain"/>
    <property type="match status" value="1"/>
</dbReference>
<dbReference type="EMBL" id="JAPDRK010000007">
    <property type="protein sequence ID" value="KAJ9610296.1"/>
    <property type="molecule type" value="Genomic_DNA"/>
</dbReference>
<dbReference type="AlphaFoldDB" id="A0AA38XBG7"/>
<evidence type="ECO:0000259" key="5">
    <source>
        <dbReference type="Pfam" id="PF01494"/>
    </source>
</evidence>
<dbReference type="PRINTS" id="PR00420">
    <property type="entry name" value="RNGMNOXGNASE"/>
</dbReference>
<keyword evidence="1" id="KW-0285">Flavoprotein</keyword>
<protein>
    <recommendedName>
        <fullName evidence="5">FAD-binding domain-containing protein</fullName>
    </recommendedName>
</protein>
<gene>
    <name evidence="6" type="ORF">H2200_005073</name>
</gene>
<feature type="domain" description="FAD-binding" evidence="5">
    <location>
        <begin position="8"/>
        <end position="343"/>
    </location>
</feature>
<dbReference type="InterPro" id="IPR002938">
    <property type="entry name" value="FAD-bd"/>
</dbReference>